<evidence type="ECO:0000313" key="2">
    <source>
        <dbReference type="Proteomes" id="UP001172083"/>
    </source>
</evidence>
<reference evidence="1" key="1">
    <citation type="submission" date="2023-06" db="EMBL/GenBank/DDBJ databases">
        <title>Genomic of Agaribacillus aureum.</title>
        <authorList>
            <person name="Wang G."/>
        </authorList>
    </citation>
    <scope>NUCLEOTIDE SEQUENCE</scope>
    <source>
        <strain evidence="1">BMA12</strain>
    </source>
</reference>
<feature type="non-terminal residue" evidence="1">
    <location>
        <position position="360"/>
    </location>
</feature>
<sequence length="360" mass="40751">MLILPMIFGLLFSGQLFAWQVVEHKAEITGIKSYLSLDSLPDPKSAPVYSRLKKSMDSLQYLESRLTNYQLNTDSLTPDQVKKVMVLKSKSDSVLNRMELTQKEATTRLTLLENKASHLQDSIHQALQGKIEQLRSKGKLSPKLDSLWRKSNHLAVQDKLVGKTGKLKDAASQVGNLDQLTNQLRQEKISPEFTNSLHKKLSELKGTIHEKEQLSLVKRQAETWKSTFNKEFEQLGQSINMDKLNLGQQPWQEYTGKVQSYQEQVNNAPEALEQKARDLEAVKAFENKKATFSPYQEQMSQMGEKGYAKEKAAQKAKTMAKDHFAGQQEKLLAAQSKLTKLKQKMGKFGALNGGKLKKEN</sequence>
<gene>
    <name evidence="1" type="ORF">QQ020_28965</name>
</gene>
<proteinExistence type="predicted"/>
<protein>
    <submittedName>
        <fullName evidence="1">Uncharacterized protein</fullName>
    </submittedName>
</protein>
<name>A0ABT8LEC4_9BACT</name>
<dbReference type="EMBL" id="JAUJEB010000008">
    <property type="protein sequence ID" value="MDN5216133.1"/>
    <property type="molecule type" value="Genomic_DNA"/>
</dbReference>
<accession>A0ABT8LEC4</accession>
<evidence type="ECO:0000313" key="1">
    <source>
        <dbReference type="EMBL" id="MDN5216133.1"/>
    </source>
</evidence>
<keyword evidence="2" id="KW-1185">Reference proteome</keyword>
<organism evidence="1 2">
    <name type="scientific">Agaribacillus aureus</name>
    <dbReference type="NCBI Taxonomy" id="3051825"/>
    <lineage>
        <taxon>Bacteria</taxon>
        <taxon>Pseudomonadati</taxon>
        <taxon>Bacteroidota</taxon>
        <taxon>Cytophagia</taxon>
        <taxon>Cytophagales</taxon>
        <taxon>Splendidivirgaceae</taxon>
        <taxon>Agaribacillus</taxon>
    </lineage>
</organism>
<comment type="caution">
    <text evidence="1">The sequence shown here is derived from an EMBL/GenBank/DDBJ whole genome shotgun (WGS) entry which is preliminary data.</text>
</comment>
<dbReference type="RefSeq" id="WP_346761471.1">
    <property type="nucleotide sequence ID" value="NZ_JAUJEB010000008.1"/>
</dbReference>
<dbReference type="Proteomes" id="UP001172083">
    <property type="component" value="Unassembled WGS sequence"/>
</dbReference>